<proteinExistence type="predicted"/>
<protein>
    <submittedName>
        <fullName evidence="2">Uncharacterized protein</fullName>
    </submittedName>
</protein>
<dbReference type="AlphaFoldDB" id="A0AA88EBZ6"/>
<dbReference type="EMBL" id="BTGU01015345">
    <property type="protein sequence ID" value="GMN71874.1"/>
    <property type="molecule type" value="Genomic_DNA"/>
</dbReference>
<feature type="region of interest" description="Disordered" evidence="1">
    <location>
        <begin position="1"/>
        <end position="46"/>
    </location>
</feature>
<keyword evidence="3" id="KW-1185">Reference proteome</keyword>
<evidence type="ECO:0000313" key="2">
    <source>
        <dbReference type="EMBL" id="GMN71874.1"/>
    </source>
</evidence>
<evidence type="ECO:0000256" key="1">
    <source>
        <dbReference type="SAM" id="MobiDB-lite"/>
    </source>
</evidence>
<accession>A0AA88EBZ6</accession>
<comment type="caution">
    <text evidence="2">The sequence shown here is derived from an EMBL/GenBank/DDBJ whole genome shotgun (WGS) entry which is preliminary data.</text>
</comment>
<feature type="compositionally biased region" description="Low complexity" evidence="1">
    <location>
        <begin position="1"/>
        <end position="31"/>
    </location>
</feature>
<evidence type="ECO:0000313" key="3">
    <source>
        <dbReference type="Proteomes" id="UP001187192"/>
    </source>
</evidence>
<organism evidence="2 3">
    <name type="scientific">Ficus carica</name>
    <name type="common">Common fig</name>
    <dbReference type="NCBI Taxonomy" id="3494"/>
    <lineage>
        <taxon>Eukaryota</taxon>
        <taxon>Viridiplantae</taxon>
        <taxon>Streptophyta</taxon>
        <taxon>Embryophyta</taxon>
        <taxon>Tracheophyta</taxon>
        <taxon>Spermatophyta</taxon>
        <taxon>Magnoliopsida</taxon>
        <taxon>eudicotyledons</taxon>
        <taxon>Gunneridae</taxon>
        <taxon>Pentapetalae</taxon>
        <taxon>rosids</taxon>
        <taxon>fabids</taxon>
        <taxon>Rosales</taxon>
        <taxon>Moraceae</taxon>
        <taxon>Ficeae</taxon>
        <taxon>Ficus</taxon>
    </lineage>
</organism>
<dbReference type="Gramene" id="FCD_00030341-RA">
    <property type="protein sequence ID" value="FCD_00030341-RA:cds"/>
    <property type="gene ID" value="FCD_00030341"/>
</dbReference>
<gene>
    <name evidence="2" type="ORF">TIFTF001_054664</name>
</gene>
<dbReference type="Proteomes" id="UP001187192">
    <property type="component" value="Unassembled WGS sequence"/>
</dbReference>
<sequence length="46" mass="4901">MASSSRARSSSPFSYRKPSSPYSSTSSSSSFMTGRLMPRSCSSSLV</sequence>
<name>A0AA88EBZ6_FICCA</name>
<reference evidence="2" key="1">
    <citation type="submission" date="2023-07" db="EMBL/GenBank/DDBJ databases">
        <title>draft genome sequence of fig (Ficus carica).</title>
        <authorList>
            <person name="Takahashi T."/>
            <person name="Nishimura K."/>
        </authorList>
    </citation>
    <scope>NUCLEOTIDE SEQUENCE</scope>
</reference>